<reference evidence="2 3" key="1">
    <citation type="journal article" date="2021" name="J. Biosci. Bioeng.">
        <title>Identification and characterization of a chc gene cluster responsible for the aromatization pathway of cyclohexanecarboxylate degradation in Sinomonas cyclohexanicum ATCC 51369.</title>
        <authorList>
            <person name="Yamamoto T."/>
            <person name="Hasegawa Y."/>
            <person name="Lau P.C.K."/>
            <person name="Iwaki H."/>
        </authorList>
    </citation>
    <scope>NUCLEOTIDE SEQUENCE [LARGE SCALE GENOMIC DNA]</scope>
    <source>
        <strain evidence="2 3">ATCC 51369</strain>
    </source>
</reference>
<gene>
    <name evidence="2" type="ORF">SCMU_39150</name>
</gene>
<evidence type="ECO:0000313" key="2">
    <source>
        <dbReference type="EMBL" id="BCT78073.1"/>
    </source>
</evidence>
<dbReference type="EMBL" id="AP024525">
    <property type="protein sequence ID" value="BCT78073.1"/>
    <property type="molecule type" value="Genomic_DNA"/>
</dbReference>
<protein>
    <submittedName>
        <fullName evidence="2">Uncharacterized protein</fullName>
    </submittedName>
</protein>
<feature type="region of interest" description="Disordered" evidence="1">
    <location>
        <begin position="95"/>
        <end position="117"/>
    </location>
</feature>
<proteinExistence type="predicted"/>
<evidence type="ECO:0000313" key="3">
    <source>
        <dbReference type="Proteomes" id="UP001319861"/>
    </source>
</evidence>
<feature type="region of interest" description="Disordered" evidence="1">
    <location>
        <begin position="21"/>
        <end position="43"/>
    </location>
</feature>
<dbReference type="Proteomes" id="UP001319861">
    <property type="component" value="Chromosome"/>
</dbReference>
<dbReference type="RefSeq" id="WP_229230710.1">
    <property type="nucleotide sequence ID" value="NZ_AP024525.1"/>
</dbReference>
<evidence type="ECO:0000256" key="1">
    <source>
        <dbReference type="SAM" id="MobiDB-lite"/>
    </source>
</evidence>
<organism evidence="2 3">
    <name type="scientific">Sinomonas cyclohexanicum</name>
    <name type="common">Corynebacterium cyclohexanicum</name>
    <dbReference type="NCBI Taxonomy" id="322009"/>
    <lineage>
        <taxon>Bacteria</taxon>
        <taxon>Bacillati</taxon>
        <taxon>Actinomycetota</taxon>
        <taxon>Actinomycetes</taxon>
        <taxon>Micrococcales</taxon>
        <taxon>Micrococcaceae</taxon>
        <taxon>Sinomonas</taxon>
    </lineage>
</organism>
<feature type="compositionally biased region" description="Basic and acidic residues" evidence="1">
    <location>
        <begin position="24"/>
        <end position="39"/>
    </location>
</feature>
<sequence length="117" mass="12206">MAKKGKRVEGQLSFDLDALWGASEGERDEQVRQAGRDDVEAGGTTINAHYTDAAHTRAVWGALTRLGLTEGEVLEPGSGAGTFIGLAPEGARMTGVPVLSAGTSMGLRRGRGTPRGR</sequence>
<keyword evidence="3" id="KW-1185">Reference proteome</keyword>
<accession>A0ABM7Q0I7</accession>
<feature type="compositionally biased region" description="Basic residues" evidence="1">
    <location>
        <begin position="108"/>
        <end position="117"/>
    </location>
</feature>
<name>A0ABM7Q0I7_SINCY</name>